<dbReference type="Proteomes" id="UP000198508">
    <property type="component" value="Unassembled WGS sequence"/>
</dbReference>
<dbReference type="GO" id="GO:0003677">
    <property type="term" value="F:DNA binding"/>
    <property type="evidence" value="ECO:0007669"/>
    <property type="project" value="UniProtKB-KW"/>
</dbReference>
<protein>
    <submittedName>
        <fullName evidence="5">DNA-binding transcriptional regulator, MarR family</fullName>
    </submittedName>
</protein>
<dbReference type="InterPro" id="IPR036388">
    <property type="entry name" value="WH-like_DNA-bd_sf"/>
</dbReference>
<dbReference type="STRING" id="460384.SAMN05216313_13446"/>
<gene>
    <name evidence="5" type="ORF">SAMN05216313_13446</name>
</gene>
<dbReference type="Gene3D" id="1.10.10.10">
    <property type="entry name" value="Winged helix-like DNA-binding domain superfamily/Winged helix DNA-binding domain"/>
    <property type="match status" value="1"/>
</dbReference>
<keyword evidence="1" id="KW-0805">Transcription regulation</keyword>
<name>A0A1I0JQX1_9FIRM</name>
<keyword evidence="3" id="KW-0804">Transcription</keyword>
<dbReference type="EMBL" id="FOIM01000034">
    <property type="protein sequence ID" value="SEU13064.1"/>
    <property type="molecule type" value="Genomic_DNA"/>
</dbReference>
<dbReference type="GeneID" id="93279954"/>
<keyword evidence="6" id="KW-1185">Reference proteome</keyword>
<evidence type="ECO:0000256" key="3">
    <source>
        <dbReference type="ARBA" id="ARBA00023163"/>
    </source>
</evidence>
<dbReference type="PANTHER" id="PTHR35790">
    <property type="entry name" value="HTH-TYPE TRANSCRIPTIONAL REGULATOR PCHR"/>
    <property type="match status" value="1"/>
</dbReference>
<dbReference type="PANTHER" id="PTHR35790:SF4">
    <property type="entry name" value="HTH-TYPE TRANSCRIPTIONAL REGULATOR PCHR"/>
    <property type="match status" value="1"/>
</dbReference>
<dbReference type="GO" id="GO:0003700">
    <property type="term" value="F:DNA-binding transcription factor activity"/>
    <property type="evidence" value="ECO:0007669"/>
    <property type="project" value="InterPro"/>
</dbReference>
<feature type="domain" description="HTH marR-type" evidence="4">
    <location>
        <begin position="28"/>
        <end position="163"/>
    </location>
</feature>
<evidence type="ECO:0000313" key="6">
    <source>
        <dbReference type="Proteomes" id="UP000198508"/>
    </source>
</evidence>
<evidence type="ECO:0000313" key="5">
    <source>
        <dbReference type="EMBL" id="SEU13064.1"/>
    </source>
</evidence>
<dbReference type="InterPro" id="IPR052067">
    <property type="entry name" value="Metal_resp_HTH_trans_reg"/>
</dbReference>
<dbReference type="RefSeq" id="WP_092369834.1">
    <property type="nucleotide sequence ID" value="NZ_CABJCG010000018.1"/>
</dbReference>
<sequence>MDATDSAKLLPQDDSFIDQTFHTLNERHNSIYQFVMRYNDYILSVHDYGEGIPMTMIEVHTLTYIEEHPGVTVTELAKYWGKTKGALSQTASRLAEWGLITKEKKEDNAKNVCLYPTEQGVRLSRSHKLYDTLDITKTMGELRKECTPDEIDAFYKVLSVYNRVIQKDFEINKGARPVGRKPKRRE</sequence>
<reference evidence="6" key="1">
    <citation type="submission" date="2016-10" db="EMBL/GenBank/DDBJ databases">
        <authorList>
            <person name="Varghese N."/>
            <person name="Submissions S."/>
        </authorList>
    </citation>
    <scope>NUCLEOTIDE SEQUENCE [LARGE SCALE GENOMIC DNA]</scope>
    <source>
        <strain evidence="6">NLAE-zl-G277</strain>
    </source>
</reference>
<dbReference type="Pfam" id="PF12802">
    <property type="entry name" value="MarR_2"/>
    <property type="match status" value="1"/>
</dbReference>
<organism evidence="5 6">
    <name type="scientific">Enterocloster lavalensis</name>
    <dbReference type="NCBI Taxonomy" id="460384"/>
    <lineage>
        <taxon>Bacteria</taxon>
        <taxon>Bacillati</taxon>
        <taxon>Bacillota</taxon>
        <taxon>Clostridia</taxon>
        <taxon>Lachnospirales</taxon>
        <taxon>Lachnospiraceae</taxon>
        <taxon>Enterocloster</taxon>
    </lineage>
</organism>
<dbReference type="PROSITE" id="PS50995">
    <property type="entry name" value="HTH_MARR_2"/>
    <property type="match status" value="1"/>
</dbReference>
<evidence type="ECO:0000256" key="2">
    <source>
        <dbReference type="ARBA" id="ARBA00023125"/>
    </source>
</evidence>
<evidence type="ECO:0000256" key="1">
    <source>
        <dbReference type="ARBA" id="ARBA00023015"/>
    </source>
</evidence>
<dbReference type="AlphaFoldDB" id="A0A1I0JQX1"/>
<dbReference type="InterPro" id="IPR000835">
    <property type="entry name" value="HTH_MarR-typ"/>
</dbReference>
<proteinExistence type="predicted"/>
<accession>A0A1I0JQX1</accession>
<keyword evidence="2 5" id="KW-0238">DNA-binding</keyword>
<evidence type="ECO:0000259" key="4">
    <source>
        <dbReference type="PROSITE" id="PS50995"/>
    </source>
</evidence>
<dbReference type="SMART" id="SM00347">
    <property type="entry name" value="HTH_MARR"/>
    <property type="match status" value="1"/>
</dbReference>
<dbReference type="InterPro" id="IPR036390">
    <property type="entry name" value="WH_DNA-bd_sf"/>
</dbReference>
<dbReference type="SUPFAM" id="SSF46785">
    <property type="entry name" value="Winged helix' DNA-binding domain"/>
    <property type="match status" value="1"/>
</dbReference>